<dbReference type="PANTHER" id="PTHR19855">
    <property type="entry name" value="WD40 REPEAT PROTEIN 12, 37"/>
    <property type="match status" value="1"/>
</dbReference>
<keyword evidence="2" id="KW-1185">Reference proteome</keyword>
<dbReference type="Gene3D" id="2.130.10.10">
    <property type="entry name" value="YVTN repeat-like/Quinoprotein amine dehydrogenase"/>
    <property type="match status" value="2"/>
</dbReference>
<gene>
    <name evidence="1" type="ORF">C2S53_005295</name>
</gene>
<name>A0AAD4P5B5_PERFH</name>
<dbReference type="SUPFAM" id="SSF50998">
    <property type="entry name" value="Quinoprotein alcohol dehydrogenase-like"/>
    <property type="match status" value="1"/>
</dbReference>
<comment type="caution">
    <text evidence="1">The sequence shown here is derived from an EMBL/GenBank/DDBJ whole genome shotgun (WGS) entry which is preliminary data.</text>
</comment>
<dbReference type="AlphaFoldDB" id="A0AAD4P5B5"/>
<dbReference type="EMBL" id="SDAM02000148">
    <property type="protein sequence ID" value="KAH6827498.1"/>
    <property type="molecule type" value="Genomic_DNA"/>
</dbReference>
<dbReference type="PANTHER" id="PTHR19855:SF31">
    <property type="entry name" value="TRANSCRIPTIONAL REGULATOR STERILE APETALA"/>
    <property type="match status" value="1"/>
</dbReference>
<sequence length="379" mass="42502">MTLKNEGVCSTWRAISRSELLWQNLTRQIWNVEHLRRNTWREEYIYRHRTCNNFRHRRYLHTTLPFIPTDDDNNNGQSCRRLALSDDHLAAGFSDGAVRLFHLPSGLHLTTFYPHHRDRLGRFSSSVSGIILSDARLAFATLDGDIHATAIDGGMPLRRAHIGDVVNDGALVDFTGSNRWWVGLYAGVPGRAFHIWDGATEELVFVGGTLTDPEAVMGWHLLTEMTDLIGRVRVTRHEKAVACTSSRVIVFDLQNQGVVLHEEELRRGIIVGCFDSNNEAALITDGRGTAKVRRLVELTEVCRFRVRGQQRGRILGCMNGGYGVISSGGAIRVWEIERGGEYLYSFRERIGDCNAIIADERYVAGGGDGGIIHVWDFGG</sequence>
<protein>
    <submittedName>
        <fullName evidence="1">Transducin/WD40 repeat-like superfamily protein</fullName>
    </submittedName>
</protein>
<dbReference type="InterPro" id="IPR015943">
    <property type="entry name" value="WD40/YVTN_repeat-like_dom_sf"/>
</dbReference>
<organism evidence="1 2">
    <name type="scientific">Perilla frutescens var. hirtella</name>
    <name type="common">Perilla citriodora</name>
    <name type="synonym">Perilla setoyensis</name>
    <dbReference type="NCBI Taxonomy" id="608512"/>
    <lineage>
        <taxon>Eukaryota</taxon>
        <taxon>Viridiplantae</taxon>
        <taxon>Streptophyta</taxon>
        <taxon>Embryophyta</taxon>
        <taxon>Tracheophyta</taxon>
        <taxon>Spermatophyta</taxon>
        <taxon>Magnoliopsida</taxon>
        <taxon>eudicotyledons</taxon>
        <taxon>Gunneridae</taxon>
        <taxon>Pentapetalae</taxon>
        <taxon>asterids</taxon>
        <taxon>lamiids</taxon>
        <taxon>Lamiales</taxon>
        <taxon>Lamiaceae</taxon>
        <taxon>Nepetoideae</taxon>
        <taxon>Elsholtzieae</taxon>
        <taxon>Perilla</taxon>
    </lineage>
</organism>
<dbReference type="Proteomes" id="UP001190926">
    <property type="component" value="Unassembled WGS sequence"/>
</dbReference>
<accession>A0AAD4P5B5</accession>
<evidence type="ECO:0000313" key="2">
    <source>
        <dbReference type="Proteomes" id="UP001190926"/>
    </source>
</evidence>
<evidence type="ECO:0000313" key="1">
    <source>
        <dbReference type="EMBL" id="KAH6827498.1"/>
    </source>
</evidence>
<proteinExistence type="predicted"/>
<dbReference type="InterPro" id="IPR011047">
    <property type="entry name" value="Quinoprotein_ADH-like_sf"/>
</dbReference>
<dbReference type="SUPFAM" id="SSF81383">
    <property type="entry name" value="F-box domain"/>
    <property type="match status" value="1"/>
</dbReference>
<reference evidence="1 2" key="1">
    <citation type="journal article" date="2021" name="Nat. Commun.">
        <title>Incipient diploidization of the medicinal plant Perilla within 10,000 years.</title>
        <authorList>
            <person name="Zhang Y."/>
            <person name="Shen Q."/>
            <person name="Leng L."/>
            <person name="Zhang D."/>
            <person name="Chen S."/>
            <person name="Shi Y."/>
            <person name="Ning Z."/>
            <person name="Chen S."/>
        </authorList>
    </citation>
    <scope>NUCLEOTIDE SEQUENCE [LARGE SCALE GENOMIC DNA]</scope>
    <source>
        <strain evidence="2">cv. PC099</strain>
    </source>
</reference>
<dbReference type="InterPro" id="IPR036047">
    <property type="entry name" value="F-box-like_dom_sf"/>
</dbReference>